<dbReference type="PANTHER" id="PTHR45631">
    <property type="entry name" value="OS07G0107800 PROTEIN-RELATED"/>
    <property type="match status" value="1"/>
</dbReference>
<organism evidence="7 8">
    <name type="scientific">Dipteronia dyeriana</name>
    <dbReference type="NCBI Taxonomy" id="168575"/>
    <lineage>
        <taxon>Eukaryota</taxon>
        <taxon>Viridiplantae</taxon>
        <taxon>Streptophyta</taxon>
        <taxon>Embryophyta</taxon>
        <taxon>Tracheophyta</taxon>
        <taxon>Spermatophyta</taxon>
        <taxon>Magnoliopsida</taxon>
        <taxon>eudicotyledons</taxon>
        <taxon>Gunneridae</taxon>
        <taxon>Pentapetalae</taxon>
        <taxon>rosids</taxon>
        <taxon>malvids</taxon>
        <taxon>Sapindales</taxon>
        <taxon>Sapindaceae</taxon>
        <taxon>Hippocastanoideae</taxon>
        <taxon>Acereae</taxon>
        <taxon>Dipteronia</taxon>
    </lineage>
</organism>
<keyword evidence="5" id="KW-0472">Membrane</keyword>
<dbReference type="Pfam" id="PF12819">
    <property type="entry name" value="Malectin_like"/>
    <property type="match status" value="1"/>
</dbReference>
<gene>
    <name evidence="7" type="ORF">Ddye_014417</name>
</gene>
<evidence type="ECO:0000256" key="4">
    <source>
        <dbReference type="ARBA" id="ARBA00022989"/>
    </source>
</evidence>
<dbReference type="PANTHER" id="PTHR45631:SF202">
    <property type="entry name" value="SENESCENCE-INDUCED RECEPTOR-LIKE SERINE_THREONINE-PROTEIN KINASE"/>
    <property type="match status" value="1"/>
</dbReference>
<feature type="domain" description="Malectin-like" evidence="6">
    <location>
        <begin position="56"/>
        <end position="155"/>
    </location>
</feature>
<evidence type="ECO:0000256" key="2">
    <source>
        <dbReference type="ARBA" id="ARBA00022692"/>
    </source>
</evidence>
<accession>A0AAD9X8B9</accession>
<dbReference type="InterPro" id="IPR024788">
    <property type="entry name" value="Malectin-like_Carb-bd_dom"/>
</dbReference>
<sequence>MTAGRAHTRVVHLKSIRNFKTALMELSKHFLFAILLSGFVLADFVRCQDQSGFISLDCGLPDGNNYTDINTCRDYISDAVFIETTDSNSNTIHSEFSKAFKLNIWFVRSFPENIINCYNIKVSNGTKYLIRATFMYGNYDSQNKVPEFELHLGPNL</sequence>
<keyword evidence="8" id="KW-1185">Reference proteome</keyword>
<evidence type="ECO:0000313" key="8">
    <source>
        <dbReference type="Proteomes" id="UP001280121"/>
    </source>
</evidence>
<dbReference type="EMBL" id="JANJYI010000004">
    <property type="protein sequence ID" value="KAK2654561.1"/>
    <property type="molecule type" value="Genomic_DNA"/>
</dbReference>
<proteinExistence type="predicted"/>
<keyword evidence="4" id="KW-1133">Transmembrane helix</keyword>
<evidence type="ECO:0000256" key="1">
    <source>
        <dbReference type="ARBA" id="ARBA00004167"/>
    </source>
</evidence>
<dbReference type="GO" id="GO:0016020">
    <property type="term" value="C:membrane"/>
    <property type="evidence" value="ECO:0007669"/>
    <property type="project" value="UniProtKB-SubCell"/>
</dbReference>
<evidence type="ECO:0000256" key="5">
    <source>
        <dbReference type="ARBA" id="ARBA00023136"/>
    </source>
</evidence>
<keyword evidence="2" id="KW-0812">Transmembrane</keyword>
<dbReference type="AlphaFoldDB" id="A0AAD9X8B9"/>
<evidence type="ECO:0000259" key="6">
    <source>
        <dbReference type="Pfam" id="PF12819"/>
    </source>
</evidence>
<dbReference type="Proteomes" id="UP001280121">
    <property type="component" value="Unassembled WGS sequence"/>
</dbReference>
<name>A0AAD9X8B9_9ROSI</name>
<protein>
    <recommendedName>
        <fullName evidence="6">Malectin-like domain-containing protein</fullName>
    </recommendedName>
</protein>
<evidence type="ECO:0000256" key="3">
    <source>
        <dbReference type="ARBA" id="ARBA00022729"/>
    </source>
</evidence>
<comment type="subcellular location">
    <subcellularLocation>
        <location evidence="1">Membrane</location>
        <topology evidence="1">Single-pass membrane protein</topology>
    </subcellularLocation>
</comment>
<comment type="caution">
    <text evidence="7">The sequence shown here is derived from an EMBL/GenBank/DDBJ whole genome shotgun (WGS) entry which is preliminary data.</text>
</comment>
<feature type="non-terminal residue" evidence="7">
    <location>
        <position position="1"/>
    </location>
</feature>
<reference evidence="7" key="1">
    <citation type="journal article" date="2023" name="Plant J.">
        <title>Genome sequences and population genomics provide insights into the demographic history, inbreeding, and mutation load of two 'living fossil' tree species of Dipteronia.</title>
        <authorList>
            <person name="Feng Y."/>
            <person name="Comes H.P."/>
            <person name="Chen J."/>
            <person name="Zhu S."/>
            <person name="Lu R."/>
            <person name="Zhang X."/>
            <person name="Li P."/>
            <person name="Qiu J."/>
            <person name="Olsen K.M."/>
            <person name="Qiu Y."/>
        </authorList>
    </citation>
    <scope>NUCLEOTIDE SEQUENCE</scope>
    <source>
        <strain evidence="7">KIB01</strain>
    </source>
</reference>
<evidence type="ECO:0000313" key="7">
    <source>
        <dbReference type="EMBL" id="KAK2654561.1"/>
    </source>
</evidence>
<keyword evidence="3" id="KW-0732">Signal</keyword>